<dbReference type="Pfam" id="PF03401">
    <property type="entry name" value="TctC"/>
    <property type="match status" value="1"/>
</dbReference>
<accession>A0ABP8HJF8</accession>
<organism evidence="3 4">
    <name type="scientific">Pigmentiphaga soli</name>
    <dbReference type="NCBI Taxonomy" id="1007095"/>
    <lineage>
        <taxon>Bacteria</taxon>
        <taxon>Pseudomonadati</taxon>
        <taxon>Pseudomonadota</taxon>
        <taxon>Betaproteobacteria</taxon>
        <taxon>Burkholderiales</taxon>
        <taxon>Alcaligenaceae</taxon>
        <taxon>Pigmentiphaga</taxon>
    </lineage>
</organism>
<name>A0ABP8HJF8_9BURK</name>
<keyword evidence="4" id="KW-1185">Reference proteome</keyword>
<dbReference type="PIRSF" id="PIRSF017082">
    <property type="entry name" value="YflP"/>
    <property type="match status" value="1"/>
</dbReference>
<dbReference type="Proteomes" id="UP001501671">
    <property type="component" value="Unassembled WGS sequence"/>
</dbReference>
<feature type="chain" id="PRO_5046022750" evidence="2">
    <location>
        <begin position="24"/>
        <end position="323"/>
    </location>
</feature>
<dbReference type="InterPro" id="IPR042100">
    <property type="entry name" value="Bug_dom1"/>
</dbReference>
<sequence>MKPPIRALAFLPAWAAAMGPALAADAYPARPVTIVVPFTPGGGSDNVARLVATKLSQQTGKTFVIENRGGAGTNIGNEYAAHAAPDGYTLLLGQFTLSVNPYLYESLRYDVDRDFTPVVQIANTPTVLVVRPDSDIKSVRDLIDKAKARAGKLNYASGGAGTPPHLSGELFRRVAGVDMVHVPYKGSGPALTDLIGGQVDLVIDTSTSILPLVKGKSLRPVAVAAGQRLAALPDVPTFAEQGLANFEVLAWYGLLAPAGTPADAVQWVNAAVGKALRDPELRGRLEDIGAIPVGGTPAQMGAFMKEQSSKWKQIIADARIKLE</sequence>
<dbReference type="CDD" id="cd13578">
    <property type="entry name" value="PBP2_Bug27"/>
    <property type="match status" value="1"/>
</dbReference>
<dbReference type="PANTHER" id="PTHR42928">
    <property type="entry name" value="TRICARBOXYLATE-BINDING PROTEIN"/>
    <property type="match status" value="1"/>
</dbReference>
<evidence type="ECO:0000256" key="2">
    <source>
        <dbReference type="SAM" id="SignalP"/>
    </source>
</evidence>
<dbReference type="Gene3D" id="3.40.190.10">
    <property type="entry name" value="Periplasmic binding protein-like II"/>
    <property type="match status" value="1"/>
</dbReference>
<proteinExistence type="inferred from homology"/>
<dbReference type="SUPFAM" id="SSF53850">
    <property type="entry name" value="Periplasmic binding protein-like II"/>
    <property type="match status" value="1"/>
</dbReference>
<dbReference type="Gene3D" id="3.40.190.150">
    <property type="entry name" value="Bordetella uptake gene, domain 1"/>
    <property type="match status" value="1"/>
</dbReference>
<reference evidence="4" key="1">
    <citation type="journal article" date="2019" name="Int. J. Syst. Evol. Microbiol.">
        <title>The Global Catalogue of Microorganisms (GCM) 10K type strain sequencing project: providing services to taxonomists for standard genome sequencing and annotation.</title>
        <authorList>
            <consortium name="The Broad Institute Genomics Platform"/>
            <consortium name="The Broad Institute Genome Sequencing Center for Infectious Disease"/>
            <person name="Wu L."/>
            <person name="Ma J."/>
        </authorList>
    </citation>
    <scope>NUCLEOTIDE SEQUENCE [LARGE SCALE GENOMIC DNA]</scope>
    <source>
        <strain evidence="4">JCM 17666</strain>
    </source>
</reference>
<dbReference type="InterPro" id="IPR005064">
    <property type="entry name" value="BUG"/>
</dbReference>
<feature type="signal peptide" evidence="2">
    <location>
        <begin position="1"/>
        <end position="23"/>
    </location>
</feature>
<dbReference type="RefSeq" id="WP_345251630.1">
    <property type="nucleotide sequence ID" value="NZ_BAABFO010000025.1"/>
</dbReference>
<gene>
    <name evidence="3" type="ORF">GCM10023144_39630</name>
</gene>
<comment type="similarity">
    <text evidence="1">Belongs to the UPF0065 (bug) family.</text>
</comment>
<evidence type="ECO:0000256" key="1">
    <source>
        <dbReference type="ARBA" id="ARBA00006987"/>
    </source>
</evidence>
<evidence type="ECO:0000313" key="3">
    <source>
        <dbReference type="EMBL" id="GAA4340216.1"/>
    </source>
</evidence>
<dbReference type="PANTHER" id="PTHR42928:SF5">
    <property type="entry name" value="BLR1237 PROTEIN"/>
    <property type="match status" value="1"/>
</dbReference>
<evidence type="ECO:0000313" key="4">
    <source>
        <dbReference type="Proteomes" id="UP001501671"/>
    </source>
</evidence>
<protein>
    <submittedName>
        <fullName evidence="3">Tripartite tricarboxylate transporter substrate binding protein</fullName>
    </submittedName>
</protein>
<comment type="caution">
    <text evidence="3">The sequence shown here is derived from an EMBL/GenBank/DDBJ whole genome shotgun (WGS) entry which is preliminary data.</text>
</comment>
<dbReference type="EMBL" id="BAABFO010000025">
    <property type="protein sequence ID" value="GAA4340216.1"/>
    <property type="molecule type" value="Genomic_DNA"/>
</dbReference>
<keyword evidence="2" id="KW-0732">Signal</keyword>